<dbReference type="Proteomes" id="UP000499080">
    <property type="component" value="Unassembled WGS sequence"/>
</dbReference>
<dbReference type="AlphaFoldDB" id="A0A4Y2B2H0"/>
<feature type="compositionally biased region" description="Acidic residues" evidence="1">
    <location>
        <begin position="80"/>
        <end position="89"/>
    </location>
</feature>
<gene>
    <name evidence="2" type="ORF">AVEN_194784_1</name>
</gene>
<evidence type="ECO:0000313" key="3">
    <source>
        <dbReference type="Proteomes" id="UP000499080"/>
    </source>
</evidence>
<evidence type="ECO:0000256" key="1">
    <source>
        <dbReference type="SAM" id="MobiDB-lite"/>
    </source>
</evidence>
<name>A0A4Y2B2H0_ARAVE</name>
<dbReference type="EMBL" id="BGPR01000049">
    <property type="protein sequence ID" value="GBL86522.1"/>
    <property type="molecule type" value="Genomic_DNA"/>
</dbReference>
<feature type="region of interest" description="Disordered" evidence="1">
    <location>
        <begin position="63"/>
        <end position="96"/>
    </location>
</feature>
<evidence type="ECO:0000313" key="2">
    <source>
        <dbReference type="EMBL" id="GBL86522.1"/>
    </source>
</evidence>
<keyword evidence="3" id="KW-1185">Reference proteome</keyword>
<protein>
    <submittedName>
        <fullName evidence="2">Uncharacterized protein</fullName>
    </submittedName>
</protein>
<sequence>MAGNYRYLAIFVFLEELSNKIPAEGESDALYLDGEVIEYSDQGVYSGTHGSVGSCVGFRTLTTEPNQTGGTRIDSKETGSEIDVEDNPVQEEYSNTNSEHKCHPFIQLLILLYHKN</sequence>
<accession>A0A4Y2B2H0</accession>
<comment type="caution">
    <text evidence="2">The sequence shown here is derived from an EMBL/GenBank/DDBJ whole genome shotgun (WGS) entry which is preliminary data.</text>
</comment>
<organism evidence="2 3">
    <name type="scientific">Araneus ventricosus</name>
    <name type="common">Orbweaver spider</name>
    <name type="synonym">Epeira ventricosa</name>
    <dbReference type="NCBI Taxonomy" id="182803"/>
    <lineage>
        <taxon>Eukaryota</taxon>
        <taxon>Metazoa</taxon>
        <taxon>Ecdysozoa</taxon>
        <taxon>Arthropoda</taxon>
        <taxon>Chelicerata</taxon>
        <taxon>Arachnida</taxon>
        <taxon>Araneae</taxon>
        <taxon>Araneomorphae</taxon>
        <taxon>Entelegynae</taxon>
        <taxon>Araneoidea</taxon>
        <taxon>Araneidae</taxon>
        <taxon>Araneus</taxon>
    </lineage>
</organism>
<proteinExistence type="predicted"/>
<reference evidence="2 3" key="1">
    <citation type="journal article" date="2019" name="Sci. Rep.">
        <title>Orb-weaving spider Araneus ventricosus genome elucidates the spidroin gene catalogue.</title>
        <authorList>
            <person name="Kono N."/>
            <person name="Nakamura H."/>
            <person name="Ohtoshi R."/>
            <person name="Moran D.A.P."/>
            <person name="Shinohara A."/>
            <person name="Yoshida Y."/>
            <person name="Fujiwara M."/>
            <person name="Mori M."/>
            <person name="Tomita M."/>
            <person name="Arakawa K."/>
        </authorList>
    </citation>
    <scope>NUCLEOTIDE SEQUENCE [LARGE SCALE GENOMIC DNA]</scope>
</reference>